<dbReference type="PANTHER" id="PTHR23501">
    <property type="entry name" value="MAJOR FACILITATOR SUPERFAMILY"/>
    <property type="match status" value="1"/>
</dbReference>
<dbReference type="Pfam" id="PF07690">
    <property type="entry name" value="MFS_1"/>
    <property type="match status" value="1"/>
</dbReference>
<dbReference type="AlphaFoldDB" id="H0EGX7"/>
<dbReference type="OrthoDB" id="4139357at2759"/>
<feature type="region of interest" description="Disordered" evidence="5">
    <location>
        <begin position="558"/>
        <end position="584"/>
    </location>
</feature>
<dbReference type="InParanoid" id="H0EGX7"/>
<feature type="transmembrane region" description="Helical" evidence="6">
    <location>
        <begin position="205"/>
        <end position="226"/>
    </location>
</feature>
<keyword evidence="4 6" id="KW-0472">Membrane</keyword>
<feature type="transmembrane region" description="Helical" evidence="6">
    <location>
        <begin position="17"/>
        <end position="34"/>
    </location>
</feature>
<dbReference type="EMBL" id="AGUE01000032">
    <property type="protein sequence ID" value="EHL02241.1"/>
    <property type="molecule type" value="Genomic_DNA"/>
</dbReference>
<dbReference type="PRINTS" id="PR01036">
    <property type="entry name" value="TCRTETB"/>
</dbReference>
<feature type="transmembrane region" description="Helical" evidence="6">
    <location>
        <begin position="74"/>
        <end position="97"/>
    </location>
</feature>
<keyword evidence="3 6" id="KW-1133">Transmembrane helix</keyword>
<dbReference type="HOGENOM" id="CLU_406551_0_0_1"/>
<evidence type="ECO:0000256" key="5">
    <source>
        <dbReference type="SAM" id="MobiDB-lite"/>
    </source>
</evidence>
<dbReference type="GO" id="GO:0022857">
    <property type="term" value="F:transmembrane transporter activity"/>
    <property type="evidence" value="ECO:0007669"/>
    <property type="project" value="InterPro"/>
</dbReference>
<dbReference type="InterPro" id="IPR011701">
    <property type="entry name" value="MFS"/>
</dbReference>
<protein>
    <submittedName>
        <fullName evidence="8">Putative Uncharacterized MFS-type transporter</fullName>
    </submittedName>
</protein>
<evidence type="ECO:0000259" key="7">
    <source>
        <dbReference type="PROSITE" id="PS50850"/>
    </source>
</evidence>
<comment type="caution">
    <text evidence="8">The sequence shown here is derived from an EMBL/GenBank/DDBJ whole genome shotgun (WGS) entry which is preliminary data.</text>
</comment>
<dbReference type="GO" id="GO:0005886">
    <property type="term" value="C:plasma membrane"/>
    <property type="evidence" value="ECO:0007669"/>
    <property type="project" value="TreeGrafter"/>
</dbReference>
<dbReference type="Proteomes" id="UP000005446">
    <property type="component" value="Unassembled WGS sequence"/>
</dbReference>
<evidence type="ECO:0000256" key="3">
    <source>
        <dbReference type="ARBA" id="ARBA00022989"/>
    </source>
</evidence>
<comment type="subcellular location">
    <subcellularLocation>
        <location evidence="1">Membrane</location>
        <topology evidence="1">Multi-pass membrane protein</topology>
    </subcellularLocation>
</comment>
<dbReference type="InterPro" id="IPR020846">
    <property type="entry name" value="MFS_dom"/>
</dbReference>
<name>H0EGX7_GLAL7</name>
<feature type="compositionally biased region" description="Basic and acidic residues" evidence="5">
    <location>
        <begin position="409"/>
        <end position="424"/>
    </location>
</feature>
<dbReference type="Gene3D" id="1.20.1720.10">
    <property type="entry name" value="Multidrug resistance protein D"/>
    <property type="match status" value="1"/>
</dbReference>
<evidence type="ECO:0000256" key="1">
    <source>
        <dbReference type="ARBA" id="ARBA00004141"/>
    </source>
</evidence>
<feature type="transmembrane region" description="Helical" evidence="6">
    <location>
        <begin position="104"/>
        <end position="124"/>
    </location>
</feature>
<reference evidence="8 9" key="1">
    <citation type="journal article" date="2012" name="Eukaryot. Cell">
        <title>Genome sequence of the fungus Glarea lozoyensis: the first genome sequence of a species from the Helotiaceae family.</title>
        <authorList>
            <person name="Youssar L."/>
            <person name="Gruening B.A."/>
            <person name="Erxleben A."/>
            <person name="Guenther S."/>
            <person name="Huettel W."/>
        </authorList>
    </citation>
    <scope>NUCLEOTIDE SEQUENCE [LARGE SCALE GENOMIC DNA]</scope>
    <source>
        <strain evidence="9">ATCC 74030 / MF5533</strain>
    </source>
</reference>
<organism evidence="8 9">
    <name type="scientific">Glarea lozoyensis (strain ATCC 74030 / MF5533)</name>
    <dbReference type="NCBI Taxonomy" id="1104152"/>
    <lineage>
        <taxon>Eukaryota</taxon>
        <taxon>Fungi</taxon>
        <taxon>Dikarya</taxon>
        <taxon>Ascomycota</taxon>
        <taxon>Pezizomycotina</taxon>
        <taxon>Leotiomycetes</taxon>
        <taxon>Helotiales</taxon>
        <taxon>Helotiaceae</taxon>
        <taxon>Glarea</taxon>
    </lineage>
</organism>
<evidence type="ECO:0000256" key="2">
    <source>
        <dbReference type="ARBA" id="ARBA00022692"/>
    </source>
</evidence>
<feature type="region of interest" description="Disordered" evidence="5">
    <location>
        <begin position="398"/>
        <end position="498"/>
    </location>
</feature>
<dbReference type="PANTHER" id="PTHR23501:SF59">
    <property type="entry name" value="MAJOR FACILITATOR SUPERFAMILY (MFS) PROFILE DOMAIN-CONTAINING PROTEIN-RELATED"/>
    <property type="match status" value="1"/>
</dbReference>
<dbReference type="SUPFAM" id="SSF103473">
    <property type="entry name" value="MFS general substrate transporter"/>
    <property type="match status" value="1"/>
</dbReference>
<feature type="transmembrane region" description="Helical" evidence="6">
    <location>
        <begin position="41"/>
        <end position="62"/>
    </location>
</feature>
<feature type="compositionally biased region" description="Basic and acidic residues" evidence="5">
    <location>
        <begin position="452"/>
        <end position="463"/>
    </location>
</feature>
<dbReference type="InterPro" id="IPR056138">
    <property type="entry name" value="DUF7721"/>
</dbReference>
<feature type="compositionally biased region" description="Gly residues" evidence="5">
    <location>
        <begin position="425"/>
        <end position="438"/>
    </location>
</feature>
<dbReference type="InterPro" id="IPR036259">
    <property type="entry name" value="MFS_trans_sf"/>
</dbReference>
<feature type="compositionally biased region" description="Low complexity" evidence="5">
    <location>
        <begin position="562"/>
        <end position="584"/>
    </location>
</feature>
<dbReference type="PROSITE" id="PS50850">
    <property type="entry name" value="MFS"/>
    <property type="match status" value="1"/>
</dbReference>
<feature type="transmembrane region" description="Helical" evidence="6">
    <location>
        <begin position="270"/>
        <end position="289"/>
    </location>
</feature>
<feature type="transmembrane region" description="Helical" evidence="6">
    <location>
        <begin position="332"/>
        <end position="355"/>
    </location>
</feature>
<gene>
    <name evidence="8" type="ORF">M7I_1835</name>
</gene>
<evidence type="ECO:0000256" key="4">
    <source>
        <dbReference type="ARBA" id="ARBA00023136"/>
    </source>
</evidence>
<accession>H0EGX7</accession>
<keyword evidence="2 6" id="KW-0812">Transmembrane</keyword>
<feature type="compositionally biased region" description="Low complexity" evidence="5">
    <location>
        <begin position="439"/>
        <end position="451"/>
    </location>
</feature>
<evidence type="ECO:0000256" key="6">
    <source>
        <dbReference type="SAM" id="Phobius"/>
    </source>
</evidence>
<proteinExistence type="predicted"/>
<dbReference type="Pfam" id="PF24845">
    <property type="entry name" value="DUF7721"/>
    <property type="match status" value="1"/>
</dbReference>
<keyword evidence="9" id="KW-1185">Reference proteome</keyword>
<evidence type="ECO:0000313" key="8">
    <source>
        <dbReference type="EMBL" id="EHL02241.1"/>
    </source>
</evidence>
<feature type="transmembrane region" description="Helical" evidence="6">
    <location>
        <begin position="238"/>
        <end position="263"/>
    </location>
</feature>
<feature type="transmembrane region" description="Helical" evidence="6">
    <location>
        <begin position="295"/>
        <end position="320"/>
    </location>
</feature>
<evidence type="ECO:0000313" key="9">
    <source>
        <dbReference type="Proteomes" id="UP000005446"/>
    </source>
</evidence>
<sequence>MTSQEQVPQDALTPLESAVSSLFFAVGSVVAAVAKDFTYMLVGRSIQGIGGGGILTLGEILVTDLVPLSVRGAWFGYLGAMWALGSVTGPLMGGAFAQNVTWRWIFWINLPIIGLGSLTIFLFLKLDKLPGSTLAKIKKYDWFGSVLFIASTVSFLIPVTWGIILFGFWERRLSLAAFDKDGVPLAGDMIEPIIRGTIFNNRSMIITYTGTILHGIILWSLLYFLPLYYEGVKGYTPIISGVAMLPESGFVAPMAVIVGVACAITGRYRWAIWVGWLLTTLGSGLLLLLKPTSSIPAWLFLNILVSIGTGMLFPAMGLGVQAAGRPRDAGHAAAFYSFARVFGQSIGVAISGVVFQNQIKSKLLGYADLAPFASQYSQDATALVTIIKAPKSKLNLKKNQDYYGGGDMGEGRYQEGGRSEEGYGRNEGGQGRGDGGYGRQESSYEQGGYQQEGRHHQGGRQEYDQGGGQGYNQGGQNYNQAGRQEHHQGGYAGGNATQGGNYGGGGGYGADDDDDLQGAVKHANEHAGGSGNSDLFSSILSGFMGNKQSIGQQPINEQDAVQSHQQYYSSSSGPSNASSSSMGSAAAMQALKMFTGGQSGNTPQGNSQNAFVGMAMAQASKLFDHQQSQGNVASGNSKESAIQQAGEMALKMYMQSQGKSGGGGASGLMGLASKFL</sequence>
<feature type="transmembrane region" description="Helical" evidence="6">
    <location>
        <begin position="144"/>
        <end position="169"/>
    </location>
</feature>
<dbReference type="Gene3D" id="1.20.1250.20">
    <property type="entry name" value="MFS general substrate transporter like domains"/>
    <property type="match status" value="1"/>
</dbReference>
<feature type="domain" description="Major facilitator superfamily (MFS) profile" evidence="7">
    <location>
        <begin position="1"/>
        <end position="393"/>
    </location>
</feature>